<evidence type="ECO:0000256" key="12">
    <source>
        <dbReference type="PROSITE-ProRule" id="PRU10141"/>
    </source>
</evidence>
<comment type="similarity">
    <text evidence="7">Belongs to the protein kinase superfamily. Ser/Thr protein kinase family. GCN2 subfamily.</text>
</comment>
<feature type="compositionally biased region" description="Polar residues" evidence="14">
    <location>
        <begin position="1332"/>
        <end position="1353"/>
    </location>
</feature>
<evidence type="ECO:0000256" key="13">
    <source>
        <dbReference type="SAM" id="Coils"/>
    </source>
</evidence>
<evidence type="ECO:0000256" key="5">
    <source>
        <dbReference type="ARBA" id="ARBA00022777"/>
    </source>
</evidence>
<dbReference type="InterPro" id="IPR045864">
    <property type="entry name" value="aa-tRNA-synth_II/BPL/LPL"/>
</dbReference>
<dbReference type="GO" id="GO:1990625">
    <property type="term" value="P:negative regulation of cytoplasmic translational initiation in response to stress"/>
    <property type="evidence" value="ECO:0007669"/>
    <property type="project" value="TreeGrafter"/>
</dbReference>
<sequence>MDLSSSSREDIDTEEQLRGRQNDEFKALKECFTDQLVDLRKLIKVSRNPRKRKRDRLWIPLELSVKIESRPEPIAEFDLHIKCTRRYPLVPPAIGFKNVKGIGKMLIGKLHRQLKYEAANEEHRGQGCIALLIMRAQQFLEDHYRDLELNNKSFYDQMLDQKQSCDRSAALNRKQKDELDKLERDRQVEEIRQKILRKRELFNESRRRRDSQNSNVDNDPDESTYDFEGDLDADSTTASLTDDGDTNRIEEIDELVEDEETLVTKSRRSTYIGNRSSEEVISQDKGYAQSRVDLEYEVIEELGHGGFGTVYKVRNRVDSRLYALKKVKLNPDNETLNEKIMREVKLLSRLNHENVIRYYTAWNEIETKECRSSQNPSTITDDSAISSKRNQESCILSQRTLSGSSDDETDDVYHTSYLINDKNVERIDAGETTANYVVFETSDNRDENEIVECMRKALGPRLSDGESSDEESKAESSDVGATRVKINRWLYIQMELGQGTLREAIDQGLPKQKDRARRFFREILDGLCHIHRQGIIHRDLKPVNIFLDSMDRPKIGDFGLATTNLFIVTQSGGPGVPLTATAIKPNRMSLEKLRLLASPDQGDSPGDGLNKSGERLKYIHHNQTDNIGTPLYMSPELSATSERTRISKVIYSHKVDVYSLGIIYFEMLYPFKTGHERISILQDLRKREIKMPQDVDDHLTREDIELIKLLLTHDVAARPTSEKLSTSNLLPSVGSKEREHQNIIKQVVQNRQARTHKHMLRLLFEQNDSYVDDFVFDYEDVELNHTSSSAFRSDTHGLLKDFNTTTYILDQVKMKLELLLRSKGFVNFVAPILMPKYSASKHYSKQQLEDVVMLMDKNSSILTLPYDLRLPFARTIARTDINYMNRFAIERIFRQRQILGYHPDQLWECCVDIVTPPPSSSGSQSKLADAEILNLTGEVVRVLPVVANLKPMIKINSIQLVKALMKMLNIDEKKIDDLLNFISESMSVSLKRGAQFMSPSGHNQASNLLLASSLHNTTAMPVHVRDDLKRDLLASKIISSVNVINTLIYFLDIVGDTAIDVYRQMEQAINSRCVGTTENLKEIRRILRDLEETVCYAQGLGLDIPVRISASFVLGAIRSIHFYSGMICLLECKRSSKVKNKSQSTKTVILAVGGRYDKLLEKFSRSRSEVFDQIYSGDALNDRDGRENRLKVAVGISFEVEKIARFVLEDYIDRVNNQEFAGTPAFHQLIQMNASQVPIHTSFQTQSHLSIRYWPIDIAICSLTSSKSRQFTTIMASIVRQLRDRGLKCYEITPQYAGSHSLESLANHCIENKIPYMITIKSQISGSQQQQETGDSFFDTSSSLSPTEVNTGTSPSAAARPPVSPTGSTGCLAILYQLDRCRLKEMKRCDIANMIEFLAKR</sequence>
<dbReference type="GO" id="GO:0004694">
    <property type="term" value="F:eukaryotic translation initiation factor 2alpha kinase activity"/>
    <property type="evidence" value="ECO:0007669"/>
    <property type="project" value="InterPro"/>
</dbReference>
<evidence type="ECO:0000256" key="3">
    <source>
        <dbReference type="ARBA" id="ARBA00022679"/>
    </source>
</evidence>
<feature type="domain" description="RWD" evidence="16">
    <location>
        <begin position="23"/>
        <end position="143"/>
    </location>
</feature>
<keyword evidence="4 11" id="KW-0547">Nucleotide-binding</keyword>
<dbReference type="SMART" id="SM00591">
    <property type="entry name" value="RWD"/>
    <property type="match status" value="1"/>
</dbReference>
<keyword evidence="13" id="KW-0175">Coiled coil</keyword>
<keyword evidence="3" id="KW-0808">Transferase</keyword>
<dbReference type="Gene3D" id="3.30.930.10">
    <property type="entry name" value="Bira Bifunctional Protein, Domain 2"/>
    <property type="match status" value="1"/>
</dbReference>
<keyword evidence="5 17" id="KW-0418">Kinase</keyword>
<feature type="coiled-coil region" evidence="13">
    <location>
        <begin position="165"/>
        <end position="199"/>
    </location>
</feature>
<dbReference type="PROSITE" id="PS50908">
    <property type="entry name" value="RWD"/>
    <property type="match status" value="1"/>
</dbReference>
<evidence type="ECO:0000256" key="10">
    <source>
        <dbReference type="PIRSR" id="PIRSR000660-1"/>
    </source>
</evidence>
<evidence type="ECO:0000256" key="2">
    <source>
        <dbReference type="ARBA" id="ARBA00022527"/>
    </source>
</evidence>
<dbReference type="PROSITE" id="PS50011">
    <property type="entry name" value="PROTEIN_KINASE_DOM"/>
    <property type="match status" value="1"/>
</dbReference>
<name>A0A6G1SGQ1_9ACAR</name>
<feature type="region of interest" description="Disordered" evidence="14">
    <location>
        <begin position="1329"/>
        <end position="1366"/>
    </location>
</feature>
<organism evidence="17">
    <name type="scientific">Aceria tosichella</name>
    <name type="common">wheat curl mite</name>
    <dbReference type="NCBI Taxonomy" id="561515"/>
    <lineage>
        <taxon>Eukaryota</taxon>
        <taxon>Metazoa</taxon>
        <taxon>Ecdysozoa</taxon>
        <taxon>Arthropoda</taxon>
        <taxon>Chelicerata</taxon>
        <taxon>Arachnida</taxon>
        <taxon>Acari</taxon>
        <taxon>Acariformes</taxon>
        <taxon>Trombidiformes</taxon>
        <taxon>Prostigmata</taxon>
        <taxon>Eupodina</taxon>
        <taxon>Eriophyoidea</taxon>
        <taxon>Eriophyidae</taxon>
        <taxon>Eriophyinae</taxon>
        <taxon>Aceriini</taxon>
        <taxon>Aceria</taxon>
    </lineage>
</organism>
<evidence type="ECO:0000259" key="15">
    <source>
        <dbReference type="PROSITE" id="PS50011"/>
    </source>
</evidence>
<dbReference type="SUPFAM" id="SSF56112">
    <property type="entry name" value="Protein kinase-like (PK-like)"/>
    <property type="match status" value="1"/>
</dbReference>
<dbReference type="InterPro" id="IPR017441">
    <property type="entry name" value="Protein_kinase_ATP_BS"/>
</dbReference>
<dbReference type="GO" id="GO:0000077">
    <property type="term" value="P:DNA damage checkpoint signaling"/>
    <property type="evidence" value="ECO:0007669"/>
    <property type="project" value="InterPro"/>
</dbReference>
<dbReference type="InterPro" id="IPR000719">
    <property type="entry name" value="Prot_kinase_dom"/>
</dbReference>
<dbReference type="InterPro" id="IPR006575">
    <property type="entry name" value="RWD_dom"/>
</dbReference>
<dbReference type="PIRSF" id="PIRSF000660">
    <property type="entry name" value="Ser/Thr_PK_GCN2"/>
    <property type="match status" value="1"/>
</dbReference>
<dbReference type="GO" id="GO:0005634">
    <property type="term" value="C:nucleus"/>
    <property type="evidence" value="ECO:0007669"/>
    <property type="project" value="TreeGrafter"/>
</dbReference>
<dbReference type="GO" id="GO:0003743">
    <property type="term" value="F:translation initiation factor activity"/>
    <property type="evidence" value="ECO:0007669"/>
    <property type="project" value="UniProtKB-KW"/>
</dbReference>
<keyword evidence="2" id="KW-0723">Serine/threonine-protein kinase</keyword>
<dbReference type="Gene3D" id="3.30.200.20">
    <property type="entry name" value="Phosphorylase Kinase, domain 1"/>
    <property type="match status" value="1"/>
</dbReference>
<dbReference type="InterPro" id="IPR016255">
    <property type="entry name" value="Gcn2"/>
</dbReference>
<feature type="domain" description="Protein kinase" evidence="15">
    <location>
        <begin position="296"/>
        <end position="730"/>
    </location>
</feature>
<dbReference type="Gene3D" id="3.10.110.10">
    <property type="entry name" value="Ubiquitin Conjugating Enzyme"/>
    <property type="match status" value="1"/>
</dbReference>
<dbReference type="EC" id="2.7.11.1" evidence="1"/>
<dbReference type="InterPro" id="IPR050339">
    <property type="entry name" value="CC_SR_Kinase"/>
</dbReference>
<dbReference type="Gene3D" id="1.10.510.10">
    <property type="entry name" value="Transferase(Phosphotransferase) domain 1"/>
    <property type="match status" value="1"/>
</dbReference>
<dbReference type="Pfam" id="PF00069">
    <property type="entry name" value="Pkinase"/>
    <property type="match status" value="3"/>
</dbReference>
<dbReference type="SMART" id="SM00220">
    <property type="entry name" value="S_TKc"/>
    <property type="match status" value="1"/>
</dbReference>
<dbReference type="InterPro" id="IPR008271">
    <property type="entry name" value="Ser/Thr_kinase_AS"/>
</dbReference>
<evidence type="ECO:0000259" key="16">
    <source>
        <dbReference type="PROSITE" id="PS50908"/>
    </source>
</evidence>
<dbReference type="GO" id="GO:0005524">
    <property type="term" value="F:ATP binding"/>
    <property type="evidence" value="ECO:0007669"/>
    <property type="project" value="UniProtKB-UniRule"/>
</dbReference>
<dbReference type="GO" id="GO:0005829">
    <property type="term" value="C:cytosol"/>
    <property type="evidence" value="ECO:0007669"/>
    <property type="project" value="TreeGrafter"/>
</dbReference>
<gene>
    <name evidence="17" type="primary">Eif2ak4</name>
    <name evidence="17" type="ORF">g.8100</name>
</gene>
<evidence type="ECO:0000256" key="4">
    <source>
        <dbReference type="ARBA" id="ARBA00022741"/>
    </source>
</evidence>
<protein>
    <recommendedName>
        <fullName evidence="1">non-specific serine/threonine protein kinase</fullName>
        <ecNumber evidence="1">2.7.11.1</ecNumber>
    </recommendedName>
</protein>
<evidence type="ECO:0000256" key="1">
    <source>
        <dbReference type="ARBA" id="ARBA00012513"/>
    </source>
</evidence>
<accession>A0A6G1SGQ1</accession>
<dbReference type="InterPro" id="IPR016135">
    <property type="entry name" value="UBQ-conjugating_enzyme/RWD"/>
</dbReference>
<keyword evidence="17" id="KW-0396">Initiation factor</keyword>
<dbReference type="InterPro" id="IPR011009">
    <property type="entry name" value="Kinase-like_dom_sf"/>
</dbReference>
<evidence type="ECO:0000313" key="17">
    <source>
        <dbReference type="EMBL" id="MDE49347.1"/>
    </source>
</evidence>
<feature type="binding site" evidence="11">
    <location>
        <begin position="302"/>
        <end position="310"/>
    </location>
    <ligand>
        <name>ATP</name>
        <dbReference type="ChEBI" id="CHEBI:30616"/>
    </ligand>
</feature>
<dbReference type="PROSITE" id="PS00107">
    <property type="entry name" value="PROTEIN_KINASE_ATP"/>
    <property type="match status" value="1"/>
</dbReference>
<dbReference type="SUPFAM" id="SSF55681">
    <property type="entry name" value="Class II aaRS and biotin synthetases"/>
    <property type="match status" value="1"/>
</dbReference>
<keyword evidence="6 11" id="KW-0067">ATP-binding</keyword>
<feature type="binding site" evidence="11 12">
    <location>
        <position position="325"/>
    </location>
    <ligand>
        <name>ATP</name>
        <dbReference type="ChEBI" id="CHEBI:30616"/>
    </ligand>
</feature>
<comment type="catalytic activity">
    <reaction evidence="8">
        <text>L-threonyl-[protein] + ATP = O-phospho-L-threonyl-[protein] + ADP + H(+)</text>
        <dbReference type="Rhea" id="RHEA:46608"/>
        <dbReference type="Rhea" id="RHEA-COMP:11060"/>
        <dbReference type="Rhea" id="RHEA-COMP:11605"/>
        <dbReference type="ChEBI" id="CHEBI:15378"/>
        <dbReference type="ChEBI" id="CHEBI:30013"/>
        <dbReference type="ChEBI" id="CHEBI:30616"/>
        <dbReference type="ChEBI" id="CHEBI:61977"/>
        <dbReference type="ChEBI" id="CHEBI:456216"/>
        <dbReference type="EC" id="2.7.11.1"/>
    </reaction>
</comment>
<evidence type="ECO:0000256" key="11">
    <source>
        <dbReference type="PIRSR" id="PIRSR000660-2"/>
    </source>
</evidence>
<dbReference type="EMBL" id="GGYP01004576">
    <property type="protein sequence ID" value="MDE49347.1"/>
    <property type="molecule type" value="Transcribed_RNA"/>
</dbReference>
<evidence type="ECO:0000256" key="6">
    <source>
        <dbReference type="ARBA" id="ARBA00022840"/>
    </source>
</evidence>
<feature type="region of interest" description="Disordered" evidence="14">
    <location>
        <begin position="204"/>
        <end position="248"/>
    </location>
</feature>
<dbReference type="PANTHER" id="PTHR11042">
    <property type="entry name" value="EUKARYOTIC TRANSLATION INITIATION FACTOR 2-ALPHA KINASE EIF2-ALPHA KINASE -RELATED"/>
    <property type="match status" value="1"/>
</dbReference>
<reference evidence="17" key="1">
    <citation type="submission" date="2018-10" db="EMBL/GenBank/DDBJ databases">
        <title>Transcriptome assembly of Aceria tosichella (Wheat curl mite) Type 2.</title>
        <authorList>
            <person name="Scully E.D."/>
            <person name="Geib S.M."/>
            <person name="Palmer N.A."/>
            <person name="Gupta A.K."/>
            <person name="Sarath G."/>
            <person name="Tatineni S."/>
        </authorList>
    </citation>
    <scope>NUCLEOTIDE SEQUENCE</scope>
    <source>
        <strain evidence="17">LincolnNE</strain>
    </source>
</reference>
<dbReference type="SUPFAM" id="SSF54495">
    <property type="entry name" value="UBC-like"/>
    <property type="match status" value="1"/>
</dbReference>
<dbReference type="CDD" id="cd23823">
    <property type="entry name" value="RWD_GCN2"/>
    <property type="match status" value="1"/>
</dbReference>
<evidence type="ECO:0000256" key="14">
    <source>
        <dbReference type="SAM" id="MobiDB-lite"/>
    </source>
</evidence>
<feature type="active site" description="Proton acceptor" evidence="10">
    <location>
        <position position="539"/>
    </location>
</feature>
<feature type="compositionally biased region" description="Acidic residues" evidence="14">
    <location>
        <begin position="218"/>
        <end position="233"/>
    </location>
</feature>
<keyword evidence="17" id="KW-0648">Protein biosynthesis</keyword>
<comment type="catalytic activity">
    <reaction evidence="9">
        <text>L-seryl-[protein] + ATP = O-phospho-L-seryl-[protein] + ADP + H(+)</text>
        <dbReference type="Rhea" id="RHEA:17989"/>
        <dbReference type="Rhea" id="RHEA-COMP:9863"/>
        <dbReference type="Rhea" id="RHEA-COMP:11604"/>
        <dbReference type="ChEBI" id="CHEBI:15378"/>
        <dbReference type="ChEBI" id="CHEBI:29999"/>
        <dbReference type="ChEBI" id="CHEBI:30616"/>
        <dbReference type="ChEBI" id="CHEBI:83421"/>
        <dbReference type="ChEBI" id="CHEBI:456216"/>
        <dbReference type="EC" id="2.7.11.1"/>
    </reaction>
</comment>
<evidence type="ECO:0000256" key="7">
    <source>
        <dbReference type="ARBA" id="ARBA00037982"/>
    </source>
</evidence>
<proteinExistence type="inferred from homology"/>
<dbReference type="PANTHER" id="PTHR11042:SF136">
    <property type="entry name" value="EIF-2-ALPHA KINASE GCN2"/>
    <property type="match status" value="1"/>
</dbReference>
<evidence type="ECO:0000256" key="9">
    <source>
        <dbReference type="ARBA" id="ARBA00048679"/>
    </source>
</evidence>
<dbReference type="Pfam" id="PF05773">
    <property type="entry name" value="RWD"/>
    <property type="match status" value="1"/>
</dbReference>
<dbReference type="PROSITE" id="PS00108">
    <property type="entry name" value="PROTEIN_KINASE_ST"/>
    <property type="match status" value="1"/>
</dbReference>
<evidence type="ECO:0000256" key="8">
    <source>
        <dbReference type="ARBA" id="ARBA00047899"/>
    </source>
</evidence>